<evidence type="ECO:0000256" key="1">
    <source>
        <dbReference type="ARBA" id="ARBA00006845"/>
    </source>
</evidence>
<comment type="similarity">
    <text evidence="1">Belongs to the barstar family.</text>
</comment>
<organism evidence="3 4">
    <name type="scientific">Yinghuangia soli</name>
    <dbReference type="NCBI Taxonomy" id="2908204"/>
    <lineage>
        <taxon>Bacteria</taxon>
        <taxon>Bacillati</taxon>
        <taxon>Actinomycetota</taxon>
        <taxon>Actinomycetes</taxon>
        <taxon>Kitasatosporales</taxon>
        <taxon>Streptomycetaceae</taxon>
        <taxon>Yinghuangia</taxon>
    </lineage>
</organism>
<comment type="caution">
    <text evidence="3">The sequence shown here is derived from an EMBL/GenBank/DDBJ whole genome shotgun (WGS) entry which is preliminary data.</text>
</comment>
<sequence>MTDEGGEALLAECADVEGLFAPDDPVADWVWLAGCTTRDLWDALLAEGREVSIWLAARDEAGQDIGGDGFDHAVVCEVVPSPEHPGCVDVGLQYRIDLWQARPELPSAAAAVSVEVLSGLATDSGPGREWRSSGDCRGVQYRVDGPWFPVHPLTLVGCTPQGRLADALAAFAERLARDGAHDPEEASREMEFGPVMLRVFDDAGLGVEDIPLGLDIAEVRPSVRFRGRVDLVVTAPAGFRPPPAARPVWELWRNGPPNEPGLWERLDTPGRRAWLHCAVVRGRAYGIGTVDDPPGAVYDLDGRQVTDEAGMYCALGEAVNGPGGYFGQDPQGLHECCSRDFGARSPFTIVWNDAEVARTHGSSPGDAWFTDTVALLREEGVEVVLR</sequence>
<dbReference type="InterPro" id="IPR035905">
    <property type="entry name" value="Barstar-like_sf"/>
</dbReference>
<dbReference type="Proteomes" id="UP001165378">
    <property type="component" value="Unassembled WGS sequence"/>
</dbReference>
<dbReference type="AlphaFoldDB" id="A0AA41TY16"/>
<accession>A0AA41TY16</accession>
<evidence type="ECO:0000313" key="4">
    <source>
        <dbReference type="Proteomes" id="UP001165378"/>
    </source>
</evidence>
<dbReference type="SUPFAM" id="SSF52038">
    <property type="entry name" value="Barstar-related"/>
    <property type="match status" value="1"/>
</dbReference>
<proteinExistence type="inferred from homology"/>
<dbReference type="Pfam" id="PF01337">
    <property type="entry name" value="Barstar"/>
    <property type="match status" value="1"/>
</dbReference>
<dbReference type="Gene3D" id="3.30.370.10">
    <property type="entry name" value="Barstar-like"/>
    <property type="match status" value="1"/>
</dbReference>
<keyword evidence="4" id="KW-1185">Reference proteome</keyword>
<reference evidence="3" key="1">
    <citation type="submission" date="2022-01" db="EMBL/GenBank/DDBJ databases">
        <title>Genome-Based Taxonomic Classification of the Phylum Actinobacteria.</title>
        <authorList>
            <person name="Gao Y."/>
        </authorList>
    </citation>
    <scope>NUCLEOTIDE SEQUENCE</scope>
    <source>
        <strain evidence="3">KLBMP 8922</strain>
    </source>
</reference>
<name>A0AA41TY16_9ACTN</name>
<dbReference type="RefSeq" id="WP_235049707.1">
    <property type="nucleotide sequence ID" value="NZ_JAKFHA010000001.1"/>
</dbReference>
<evidence type="ECO:0000259" key="2">
    <source>
        <dbReference type="Pfam" id="PF01337"/>
    </source>
</evidence>
<dbReference type="EMBL" id="JAKFHA010000001">
    <property type="protein sequence ID" value="MCF2525675.1"/>
    <property type="molecule type" value="Genomic_DNA"/>
</dbReference>
<protein>
    <submittedName>
        <fullName evidence="3">Barstar family protein</fullName>
    </submittedName>
</protein>
<feature type="domain" description="Barstar (barnase inhibitor)" evidence="2">
    <location>
        <begin position="298"/>
        <end position="360"/>
    </location>
</feature>
<evidence type="ECO:0000313" key="3">
    <source>
        <dbReference type="EMBL" id="MCF2525675.1"/>
    </source>
</evidence>
<dbReference type="InterPro" id="IPR000468">
    <property type="entry name" value="Barstar"/>
</dbReference>
<gene>
    <name evidence="3" type="ORF">LZ495_00335</name>
</gene>